<comment type="catalytic activity">
    <reaction evidence="13">
        <text>ATP + (deoxyribonucleotide)n-3'-hydroxyl + 5'-phospho-(deoxyribonucleotide)m = (deoxyribonucleotide)n+m + AMP + diphosphate.</text>
        <dbReference type="EC" id="6.5.1.1"/>
    </reaction>
</comment>
<evidence type="ECO:0000256" key="9">
    <source>
        <dbReference type="ARBA" id="ARBA00022842"/>
    </source>
</evidence>
<keyword evidence="5" id="KW-0479">Metal-binding</keyword>
<dbReference type="GO" id="GO:0051301">
    <property type="term" value="P:cell division"/>
    <property type="evidence" value="ECO:0007669"/>
    <property type="project" value="UniProtKB-KW"/>
</dbReference>
<keyword evidence="16" id="KW-1185">Reference proteome</keyword>
<evidence type="ECO:0000313" key="15">
    <source>
        <dbReference type="EMBL" id="TYP89474.1"/>
    </source>
</evidence>
<evidence type="ECO:0000256" key="3">
    <source>
        <dbReference type="ARBA" id="ARBA00022618"/>
    </source>
</evidence>
<dbReference type="PROSITE" id="PS50160">
    <property type="entry name" value="DNA_LIGASE_A3"/>
    <property type="match status" value="1"/>
</dbReference>
<dbReference type="SUPFAM" id="SSF56091">
    <property type="entry name" value="DNA ligase/mRNA capping enzyme, catalytic domain"/>
    <property type="match status" value="1"/>
</dbReference>
<protein>
    <recommendedName>
        <fullName evidence="1">DNA ligase (ATP)</fullName>
        <ecNumber evidence="1">6.5.1.1</ecNumber>
    </recommendedName>
</protein>
<dbReference type="PANTHER" id="PTHR45674:SF13">
    <property type="entry name" value="DNA LIGASE-RELATED"/>
    <property type="match status" value="1"/>
</dbReference>
<dbReference type="EMBL" id="VNHX01000027">
    <property type="protein sequence ID" value="TYP89474.1"/>
    <property type="molecule type" value="Genomic_DNA"/>
</dbReference>
<evidence type="ECO:0000256" key="11">
    <source>
        <dbReference type="ARBA" id="ARBA00023204"/>
    </source>
</evidence>
<organism evidence="15 16">
    <name type="scientific">Sphingobacterium allocomposti</name>
    <dbReference type="NCBI Taxonomy" id="415956"/>
    <lineage>
        <taxon>Bacteria</taxon>
        <taxon>Pseudomonadati</taxon>
        <taxon>Bacteroidota</taxon>
        <taxon>Sphingobacteriia</taxon>
        <taxon>Sphingobacteriales</taxon>
        <taxon>Sphingobacteriaceae</taxon>
        <taxon>Sphingobacterium</taxon>
    </lineage>
</organism>
<dbReference type="InterPro" id="IPR050191">
    <property type="entry name" value="ATP-dep_DNA_ligase"/>
</dbReference>
<reference evidence="15 16" key="1">
    <citation type="submission" date="2019-07" db="EMBL/GenBank/DDBJ databases">
        <title>Genomic Encyclopedia of Archaeal and Bacterial Type Strains, Phase II (KMG-II): from individual species to whole genera.</title>
        <authorList>
            <person name="Goeker M."/>
        </authorList>
    </citation>
    <scope>NUCLEOTIDE SEQUENCE [LARGE SCALE GENOMIC DNA]</scope>
    <source>
        <strain evidence="15 16">DSM 18850</strain>
    </source>
</reference>
<dbReference type="Gene3D" id="3.30.470.30">
    <property type="entry name" value="DNA ligase/mRNA capping enzyme"/>
    <property type="match status" value="1"/>
</dbReference>
<dbReference type="Pfam" id="PF04679">
    <property type="entry name" value="DNA_ligase_A_C"/>
    <property type="match status" value="1"/>
</dbReference>
<dbReference type="CDD" id="cd07972">
    <property type="entry name" value="OBF_DNA_ligase_Arch_LigB"/>
    <property type="match status" value="1"/>
</dbReference>
<dbReference type="PANTHER" id="PTHR45674">
    <property type="entry name" value="DNA LIGASE 1/3 FAMILY MEMBER"/>
    <property type="match status" value="1"/>
</dbReference>
<dbReference type="Pfam" id="PF04675">
    <property type="entry name" value="DNA_ligase_A_N"/>
    <property type="match status" value="1"/>
</dbReference>
<dbReference type="AlphaFoldDB" id="A0A5S5D238"/>
<evidence type="ECO:0000256" key="6">
    <source>
        <dbReference type="ARBA" id="ARBA00022741"/>
    </source>
</evidence>
<evidence type="ECO:0000256" key="12">
    <source>
        <dbReference type="ARBA" id="ARBA00023306"/>
    </source>
</evidence>
<evidence type="ECO:0000256" key="8">
    <source>
        <dbReference type="ARBA" id="ARBA00022840"/>
    </source>
</evidence>
<keyword evidence="6" id="KW-0547">Nucleotide-binding</keyword>
<dbReference type="GO" id="GO:0006260">
    <property type="term" value="P:DNA replication"/>
    <property type="evidence" value="ECO:0007669"/>
    <property type="project" value="UniProtKB-KW"/>
</dbReference>
<accession>A0A5S5D238</accession>
<evidence type="ECO:0000256" key="2">
    <source>
        <dbReference type="ARBA" id="ARBA00022598"/>
    </source>
</evidence>
<evidence type="ECO:0000313" key="16">
    <source>
        <dbReference type="Proteomes" id="UP000325105"/>
    </source>
</evidence>
<dbReference type="Gene3D" id="2.40.50.140">
    <property type="entry name" value="Nucleic acid-binding proteins"/>
    <property type="match status" value="1"/>
</dbReference>
<name>A0A5S5D238_9SPHI</name>
<dbReference type="NCBIfam" id="NF006701">
    <property type="entry name" value="PRK09247.1"/>
    <property type="match status" value="1"/>
</dbReference>
<comment type="caution">
    <text evidence="15">The sequence shown here is derived from an EMBL/GenBank/DDBJ whole genome shotgun (WGS) entry which is preliminary data.</text>
</comment>
<dbReference type="GO" id="GO:0006281">
    <property type="term" value="P:DNA repair"/>
    <property type="evidence" value="ECO:0007669"/>
    <property type="project" value="UniProtKB-KW"/>
</dbReference>
<dbReference type="GO" id="GO:0003910">
    <property type="term" value="F:DNA ligase (ATP) activity"/>
    <property type="evidence" value="ECO:0007669"/>
    <property type="project" value="UniProtKB-EC"/>
</dbReference>
<keyword evidence="8" id="KW-0067">ATP-binding</keyword>
<evidence type="ECO:0000259" key="14">
    <source>
        <dbReference type="PROSITE" id="PS50160"/>
    </source>
</evidence>
<dbReference type="NCBIfam" id="TIGR04120">
    <property type="entry name" value="DNA_lig_bact"/>
    <property type="match status" value="1"/>
</dbReference>
<dbReference type="InterPro" id="IPR016059">
    <property type="entry name" value="DNA_ligase_ATP-dep_CS"/>
</dbReference>
<dbReference type="InterPro" id="IPR036599">
    <property type="entry name" value="DNA_ligase_N_sf"/>
</dbReference>
<dbReference type="OrthoDB" id="9767858at2"/>
<keyword evidence="7" id="KW-0227">DNA damage</keyword>
<feature type="domain" description="ATP-dependent DNA ligase family profile" evidence="14">
    <location>
        <begin position="306"/>
        <end position="437"/>
    </location>
</feature>
<dbReference type="RefSeq" id="WP_148910063.1">
    <property type="nucleotide sequence ID" value="NZ_VNHX01000027.1"/>
</dbReference>
<dbReference type="GO" id="GO:0005524">
    <property type="term" value="F:ATP binding"/>
    <property type="evidence" value="ECO:0007669"/>
    <property type="project" value="UniProtKB-KW"/>
</dbReference>
<dbReference type="EC" id="6.5.1.1" evidence="1"/>
<keyword evidence="3" id="KW-0132">Cell division</keyword>
<dbReference type="GO" id="GO:0046872">
    <property type="term" value="F:metal ion binding"/>
    <property type="evidence" value="ECO:0007669"/>
    <property type="project" value="UniProtKB-KW"/>
</dbReference>
<dbReference type="InterPro" id="IPR012340">
    <property type="entry name" value="NA-bd_OB-fold"/>
</dbReference>
<dbReference type="GO" id="GO:0006310">
    <property type="term" value="P:DNA recombination"/>
    <property type="evidence" value="ECO:0007669"/>
    <property type="project" value="UniProtKB-KW"/>
</dbReference>
<dbReference type="GO" id="GO:0003677">
    <property type="term" value="F:DNA binding"/>
    <property type="evidence" value="ECO:0007669"/>
    <property type="project" value="InterPro"/>
</dbReference>
<evidence type="ECO:0000256" key="5">
    <source>
        <dbReference type="ARBA" id="ARBA00022723"/>
    </source>
</evidence>
<dbReference type="InterPro" id="IPR012310">
    <property type="entry name" value="DNA_ligase_ATP-dep_cent"/>
</dbReference>
<dbReference type="SUPFAM" id="SSF117018">
    <property type="entry name" value="ATP-dependent DNA ligase DNA-binding domain"/>
    <property type="match status" value="1"/>
</dbReference>
<dbReference type="SUPFAM" id="SSF50249">
    <property type="entry name" value="Nucleic acid-binding proteins"/>
    <property type="match status" value="1"/>
</dbReference>
<keyword evidence="11" id="KW-0234">DNA repair</keyword>
<keyword evidence="10" id="KW-0233">DNA recombination</keyword>
<sequence>MIDFVRMFEAIDTTTKTSAKVDAVLTYLTLAREEDKVWAIAILMGNKPKRPVKTADLRLWAAAAAGIPLWLLEESYYIVGDLAETLTHVMPPRKVTAIPVDLSLFQVFTDVSHMRLASPDEQQDIVLRYWQMLDSTALFVFNKFLTGNFRVGVSRKLVVRAVAKYTALDEATVEHRLMGKWNPFEESMESLFNPDLQSQKHFLPYPFYLAYPLEDDVDALGPIDEWILEPKLDGIRGQLVLRAGELFVWSRGEDLMTDKFVEFQPLKDILPPGTVIDGEIIPWKNGAPLDFAVMQTRIGRKNISKKALESAPLVMVCYDLLEWDGEDIRTKPLWERRGKLITLLADFPVSDVLKLSQQLAFDDWSAAAAYRREARRYLAEGIMLKRKDSHYEVGRKRGGWWKWKTDPMTIDAVLIYAQSGHGRRANLFTDYTFAVWDQGELVPFAKAYSGLTDKELLQIDRWIKQNTIEKFGPVRSVKPILVFELAFEGIQRSTRHKSGVALRFPRILRWRQDKPASEANTREDLEQFLVKAGSGNSTAR</sequence>
<dbReference type="Gene3D" id="1.10.3260.10">
    <property type="entry name" value="DNA ligase, ATP-dependent, N-terminal domain"/>
    <property type="match status" value="1"/>
</dbReference>
<dbReference type="InterPro" id="IPR026333">
    <property type="entry name" value="ATP_dep_DNA_lig_pp_1105_fam"/>
</dbReference>
<proteinExistence type="predicted"/>
<dbReference type="Pfam" id="PF01068">
    <property type="entry name" value="DNA_ligase_A_M"/>
    <property type="match status" value="1"/>
</dbReference>
<dbReference type="Proteomes" id="UP000325105">
    <property type="component" value="Unassembled WGS sequence"/>
</dbReference>
<keyword evidence="9" id="KW-0460">Magnesium</keyword>
<evidence type="ECO:0000256" key="13">
    <source>
        <dbReference type="ARBA" id="ARBA00034003"/>
    </source>
</evidence>
<keyword evidence="2 15" id="KW-0436">Ligase</keyword>
<keyword evidence="4" id="KW-0235">DNA replication</keyword>
<gene>
    <name evidence="15" type="ORF">BC792_12776</name>
</gene>
<dbReference type="PROSITE" id="PS00697">
    <property type="entry name" value="DNA_LIGASE_A1"/>
    <property type="match status" value="1"/>
</dbReference>
<dbReference type="InterPro" id="IPR012308">
    <property type="entry name" value="DNA_ligase_ATP-dep_N"/>
</dbReference>
<dbReference type="CDD" id="cd07897">
    <property type="entry name" value="Adenylation_DNA_ligase_Bac1"/>
    <property type="match status" value="1"/>
</dbReference>
<evidence type="ECO:0000256" key="1">
    <source>
        <dbReference type="ARBA" id="ARBA00012727"/>
    </source>
</evidence>
<dbReference type="InterPro" id="IPR012309">
    <property type="entry name" value="DNA_ligase_ATP-dep_C"/>
</dbReference>
<evidence type="ECO:0000256" key="7">
    <source>
        <dbReference type="ARBA" id="ARBA00022763"/>
    </source>
</evidence>
<keyword evidence="12" id="KW-0131">Cell cycle</keyword>
<evidence type="ECO:0000256" key="10">
    <source>
        <dbReference type="ARBA" id="ARBA00023172"/>
    </source>
</evidence>
<evidence type="ECO:0000256" key="4">
    <source>
        <dbReference type="ARBA" id="ARBA00022705"/>
    </source>
</evidence>